<evidence type="ECO:0000313" key="2">
    <source>
        <dbReference type="EMBL" id="MFC5359180.1"/>
    </source>
</evidence>
<name>A0ABW0GF39_9PROT</name>
<keyword evidence="3" id="KW-1185">Reference proteome</keyword>
<organism evidence="2 3">
    <name type="scientific">Azospirillum himalayense</name>
    <dbReference type="NCBI Taxonomy" id="654847"/>
    <lineage>
        <taxon>Bacteria</taxon>
        <taxon>Pseudomonadati</taxon>
        <taxon>Pseudomonadota</taxon>
        <taxon>Alphaproteobacteria</taxon>
        <taxon>Rhodospirillales</taxon>
        <taxon>Azospirillaceae</taxon>
        <taxon>Azospirillum</taxon>
    </lineage>
</organism>
<gene>
    <name evidence="2" type="ORF">ACFPMG_29710</name>
</gene>
<proteinExistence type="predicted"/>
<dbReference type="EMBL" id="JBHSLC010000111">
    <property type="protein sequence ID" value="MFC5359180.1"/>
    <property type="molecule type" value="Genomic_DNA"/>
</dbReference>
<protein>
    <submittedName>
        <fullName evidence="2">Uncharacterized protein</fullName>
    </submittedName>
</protein>
<dbReference type="Proteomes" id="UP001596166">
    <property type="component" value="Unassembled WGS sequence"/>
</dbReference>
<accession>A0ABW0GF39</accession>
<reference evidence="3" key="1">
    <citation type="journal article" date="2019" name="Int. J. Syst. Evol. Microbiol.">
        <title>The Global Catalogue of Microorganisms (GCM) 10K type strain sequencing project: providing services to taxonomists for standard genome sequencing and annotation.</title>
        <authorList>
            <consortium name="The Broad Institute Genomics Platform"/>
            <consortium name="The Broad Institute Genome Sequencing Center for Infectious Disease"/>
            <person name="Wu L."/>
            <person name="Ma J."/>
        </authorList>
    </citation>
    <scope>NUCLEOTIDE SEQUENCE [LARGE SCALE GENOMIC DNA]</scope>
    <source>
        <strain evidence="3">CCUG 58760</strain>
    </source>
</reference>
<evidence type="ECO:0000256" key="1">
    <source>
        <dbReference type="SAM" id="MobiDB-lite"/>
    </source>
</evidence>
<evidence type="ECO:0000313" key="3">
    <source>
        <dbReference type="Proteomes" id="UP001596166"/>
    </source>
</evidence>
<dbReference type="RefSeq" id="WP_376998991.1">
    <property type="nucleotide sequence ID" value="NZ_JBHSLC010000111.1"/>
</dbReference>
<sequence>MSECRIPGFGESGDGIGSDRPTFDGALSDPAMETAGWTTGGIDDPLFIRALDSGYRWGTPPDGTATAPYTLT</sequence>
<feature type="region of interest" description="Disordered" evidence="1">
    <location>
        <begin position="1"/>
        <end position="39"/>
    </location>
</feature>
<comment type="caution">
    <text evidence="2">The sequence shown here is derived from an EMBL/GenBank/DDBJ whole genome shotgun (WGS) entry which is preliminary data.</text>
</comment>